<dbReference type="AlphaFoldDB" id="A0A419T9K2"/>
<feature type="transmembrane region" description="Helical" evidence="7">
    <location>
        <begin position="105"/>
        <end position="124"/>
    </location>
</feature>
<feature type="domain" description="Mechanosensitive ion channel transmembrane helices 2/3" evidence="10">
    <location>
        <begin position="145"/>
        <end position="186"/>
    </location>
</feature>
<keyword evidence="6 7" id="KW-0472">Membrane</keyword>
<dbReference type="OrthoDB" id="9809206at2"/>
<accession>A0A419T9K2</accession>
<dbReference type="InterPro" id="IPR045042">
    <property type="entry name" value="YnaI-like"/>
</dbReference>
<dbReference type="Gene3D" id="1.10.287.1260">
    <property type="match status" value="1"/>
</dbReference>
<name>A0A419T9K2_9FIRM</name>
<keyword evidence="3" id="KW-1003">Cell membrane</keyword>
<keyword evidence="12" id="KW-1185">Reference proteome</keyword>
<feature type="transmembrane region" description="Helical" evidence="7">
    <location>
        <begin position="145"/>
        <end position="161"/>
    </location>
</feature>
<dbReference type="EMBL" id="MCIB01000002">
    <property type="protein sequence ID" value="RKD34161.1"/>
    <property type="molecule type" value="Genomic_DNA"/>
</dbReference>
<dbReference type="PANTHER" id="PTHR43634:SF2">
    <property type="entry name" value="LOW CONDUCTANCE MECHANOSENSITIVE CHANNEL YNAI"/>
    <property type="match status" value="1"/>
</dbReference>
<gene>
    <name evidence="11" type="ORF">BET03_07680</name>
</gene>
<comment type="subcellular location">
    <subcellularLocation>
        <location evidence="1">Cell membrane</location>
        <topology evidence="1">Multi-pass membrane protein</topology>
    </subcellularLocation>
</comment>
<keyword evidence="4 7" id="KW-0812">Transmembrane</keyword>
<evidence type="ECO:0000256" key="5">
    <source>
        <dbReference type="ARBA" id="ARBA00022989"/>
    </source>
</evidence>
<evidence type="ECO:0000256" key="6">
    <source>
        <dbReference type="ARBA" id="ARBA00023136"/>
    </source>
</evidence>
<feature type="transmembrane region" description="Helical" evidence="7">
    <location>
        <begin position="12"/>
        <end position="36"/>
    </location>
</feature>
<dbReference type="Proteomes" id="UP000284177">
    <property type="component" value="Unassembled WGS sequence"/>
</dbReference>
<dbReference type="SUPFAM" id="SSF50182">
    <property type="entry name" value="Sm-like ribonucleoproteins"/>
    <property type="match status" value="1"/>
</dbReference>
<dbReference type="Gene3D" id="3.30.70.100">
    <property type="match status" value="1"/>
</dbReference>
<feature type="domain" description="Mechanosensitive ion channel MscS" evidence="8">
    <location>
        <begin position="187"/>
        <end position="254"/>
    </location>
</feature>
<dbReference type="Gene3D" id="2.30.30.60">
    <property type="match status" value="1"/>
</dbReference>
<organism evidence="11 12">
    <name type="scientific">Thermohalobacter berrensis</name>
    <dbReference type="NCBI Taxonomy" id="99594"/>
    <lineage>
        <taxon>Bacteria</taxon>
        <taxon>Bacillati</taxon>
        <taxon>Bacillota</taxon>
        <taxon>Tissierellia</taxon>
        <taxon>Tissierellales</taxon>
        <taxon>Thermohalobacteraceae</taxon>
        <taxon>Thermohalobacter</taxon>
    </lineage>
</organism>
<dbReference type="Pfam" id="PF21082">
    <property type="entry name" value="MS_channel_3rd"/>
    <property type="match status" value="1"/>
</dbReference>
<evidence type="ECO:0000259" key="9">
    <source>
        <dbReference type="Pfam" id="PF21082"/>
    </source>
</evidence>
<comment type="similarity">
    <text evidence="2">Belongs to the MscS (TC 1.A.23) family.</text>
</comment>
<dbReference type="InterPro" id="IPR023408">
    <property type="entry name" value="MscS_beta-dom_sf"/>
</dbReference>
<evidence type="ECO:0000256" key="4">
    <source>
        <dbReference type="ARBA" id="ARBA00022692"/>
    </source>
</evidence>
<evidence type="ECO:0000256" key="1">
    <source>
        <dbReference type="ARBA" id="ARBA00004651"/>
    </source>
</evidence>
<feature type="transmembrane region" description="Helical" evidence="7">
    <location>
        <begin position="167"/>
        <end position="185"/>
    </location>
</feature>
<evidence type="ECO:0000256" key="2">
    <source>
        <dbReference type="ARBA" id="ARBA00008017"/>
    </source>
</evidence>
<dbReference type="InterPro" id="IPR049142">
    <property type="entry name" value="MS_channel_1st"/>
</dbReference>
<evidence type="ECO:0000259" key="10">
    <source>
        <dbReference type="Pfam" id="PF21088"/>
    </source>
</evidence>
<evidence type="ECO:0000313" key="12">
    <source>
        <dbReference type="Proteomes" id="UP000284177"/>
    </source>
</evidence>
<evidence type="ECO:0000256" key="7">
    <source>
        <dbReference type="SAM" id="Phobius"/>
    </source>
</evidence>
<reference evidence="11 12" key="1">
    <citation type="submission" date="2016-08" db="EMBL/GenBank/DDBJ databases">
        <title>Novel Firmicutes and Novel Genomes.</title>
        <authorList>
            <person name="Poppleton D.I."/>
            <person name="Gribaldo S."/>
        </authorList>
    </citation>
    <scope>NUCLEOTIDE SEQUENCE [LARGE SCALE GENOMIC DNA]</scope>
    <source>
        <strain evidence="11 12">CTT3</strain>
    </source>
</reference>
<dbReference type="SUPFAM" id="SSF82861">
    <property type="entry name" value="Mechanosensitive channel protein MscS (YggB), transmembrane region"/>
    <property type="match status" value="1"/>
</dbReference>
<evidence type="ECO:0000313" key="11">
    <source>
        <dbReference type="EMBL" id="RKD34161.1"/>
    </source>
</evidence>
<dbReference type="InterPro" id="IPR010920">
    <property type="entry name" value="LSM_dom_sf"/>
</dbReference>
<sequence>MEEIINRLPELSLAYLGISIRRIGIAIGIFFVFLLLRKVVVRYIFKLAAKFTSKTKSEVDDNVLKAFENPTRTFIAIFGLYLSLRYLNLGIIFNNFLSKFFRSSIIVLVAWGLYNLEGTYSIIFERMGEKFNLKTNKIIKPFLSKILRFLTIALAIGIVAQEFDYDVSGFIAGLGIGGLAIAMAAKDSVANIFGGIVIIMDKPFDIGDWISCSKIEGVVEDINFRSTRIRTFSKALITVPNSHLANEPITNHSRRGIRRVDFKLGVTYSTTREKLQKCVEKIEKMLIEHPDVDKEKILVKFDEFNDSSLDILVYYFTKTADWEEYLSIKQDINFKIMDILEDEKVSVAFPSRSIYFENTLKSQDKDE</sequence>
<dbReference type="GO" id="GO:0005886">
    <property type="term" value="C:plasma membrane"/>
    <property type="evidence" value="ECO:0007669"/>
    <property type="project" value="UniProtKB-SubCell"/>
</dbReference>
<dbReference type="Pfam" id="PF21088">
    <property type="entry name" value="MS_channel_1st"/>
    <property type="match status" value="1"/>
</dbReference>
<evidence type="ECO:0000256" key="3">
    <source>
        <dbReference type="ARBA" id="ARBA00022475"/>
    </source>
</evidence>
<proteinExistence type="inferred from homology"/>
<dbReference type="InterPro" id="IPR049278">
    <property type="entry name" value="MS_channel_C"/>
</dbReference>
<dbReference type="GO" id="GO:0055085">
    <property type="term" value="P:transmembrane transport"/>
    <property type="evidence" value="ECO:0007669"/>
    <property type="project" value="InterPro"/>
</dbReference>
<dbReference type="InterPro" id="IPR006685">
    <property type="entry name" value="MscS_channel_2nd"/>
</dbReference>
<dbReference type="PANTHER" id="PTHR43634">
    <property type="entry name" value="OW CONDUCTANCE MECHANOSENSITIVE CHANNEL"/>
    <property type="match status" value="1"/>
</dbReference>
<dbReference type="RefSeq" id="WP_120167138.1">
    <property type="nucleotide sequence ID" value="NZ_MCIB01000002.1"/>
</dbReference>
<dbReference type="Pfam" id="PF00924">
    <property type="entry name" value="MS_channel_2nd"/>
    <property type="match status" value="1"/>
</dbReference>
<dbReference type="SUPFAM" id="SSF82689">
    <property type="entry name" value="Mechanosensitive channel protein MscS (YggB), C-terminal domain"/>
    <property type="match status" value="1"/>
</dbReference>
<dbReference type="InterPro" id="IPR011014">
    <property type="entry name" value="MscS_channel_TM-2"/>
</dbReference>
<feature type="transmembrane region" description="Helical" evidence="7">
    <location>
        <begin position="74"/>
        <end position="93"/>
    </location>
</feature>
<protein>
    <submittedName>
        <fullName evidence="11">Mechanosensitive ion channel protein</fullName>
    </submittedName>
</protein>
<feature type="domain" description="Mechanosensitive ion channel MscS C-terminal" evidence="9">
    <location>
        <begin position="261"/>
        <end position="346"/>
    </location>
</feature>
<comment type="caution">
    <text evidence="11">The sequence shown here is derived from an EMBL/GenBank/DDBJ whole genome shotgun (WGS) entry which is preliminary data.</text>
</comment>
<evidence type="ECO:0000259" key="8">
    <source>
        <dbReference type="Pfam" id="PF00924"/>
    </source>
</evidence>
<keyword evidence="5 7" id="KW-1133">Transmembrane helix</keyword>
<dbReference type="InterPro" id="IPR011066">
    <property type="entry name" value="MscS_channel_C_sf"/>
</dbReference>